<dbReference type="InterPro" id="IPR046532">
    <property type="entry name" value="DUF6597"/>
</dbReference>
<dbReference type="AlphaFoldDB" id="A0A7W9T6B6"/>
<name>A0A7W9T6B6_9ACTN</name>
<dbReference type="EMBL" id="JACHGV010000001">
    <property type="protein sequence ID" value="MBB6074910.1"/>
    <property type="molecule type" value="Genomic_DNA"/>
</dbReference>
<protein>
    <submittedName>
        <fullName evidence="5">AraC-like DNA-binding protein</fullName>
    </submittedName>
</protein>
<dbReference type="RefSeq" id="WP_184555823.1">
    <property type="nucleotide sequence ID" value="NZ_BAAARS010000001.1"/>
</dbReference>
<dbReference type="Pfam" id="PF12833">
    <property type="entry name" value="HTH_18"/>
    <property type="match status" value="1"/>
</dbReference>
<dbReference type="GO" id="GO:0003700">
    <property type="term" value="F:DNA-binding transcription factor activity"/>
    <property type="evidence" value="ECO:0007669"/>
    <property type="project" value="InterPro"/>
</dbReference>
<organism evidence="5 6">
    <name type="scientific">Streptomyces paradoxus</name>
    <dbReference type="NCBI Taxonomy" id="66375"/>
    <lineage>
        <taxon>Bacteria</taxon>
        <taxon>Bacillati</taxon>
        <taxon>Actinomycetota</taxon>
        <taxon>Actinomycetes</taxon>
        <taxon>Kitasatosporales</taxon>
        <taxon>Streptomycetaceae</taxon>
        <taxon>Streptomyces</taxon>
    </lineage>
</organism>
<proteinExistence type="predicted"/>
<dbReference type="PROSITE" id="PS01124">
    <property type="entry name" value="HTH_ARAC_FAMILY_2"/>
    <property type="match status" value="1"/>
</dbReference>
<dbReference type="Pfam" id="PF20240">
    <property type="entry name" value="DUF6597"/>
    <property type="match status" value="1"/>
</dbReference>
<comment type="caution">
    <text evidence="5">The sequence shown here is derived from an EMBL/GenBank/DDBJ whole genome shotgun (WGS) entry which is preliminary data.</text>
</comment>
<evidence type="ECO:0000259" key="4">
    <source>
        <dbReference type="PROSITE" id="PS01124"/>
    </source>
</evidence>
<dbReference type="InterPro" id="IPR018060">
    <property type="entry name" value="HTH_AraC"/>
</dbReference>
<dbReference type="InterPro" id="IPR050204">
    <property type="entry name" value="AraC_XylS_family_regulators"/>
</dbReference>
<accession>A0A7W9T6B6</accession>
<keyword evidence="1" id="KW-0805">Transcription regulation</keyword>
<dbReference type="PANTHER" id="PTHR46796:SF15">
    <property type="entry name" value="BLL1074 PROTEIN"/>
    <property type="match status" value="1"/>
</dbReference>
<dbReference type="Gene3D" id="1.10.10.60">
    <property type="entry name" value="Homeodomain-like"/>
    <property type="match status" value="1"/>
</dbReference>
<keyword evidence="2 5" id="KW-0238">DNA-binding</keyword>
<feature type="domain" description="HTH araC/xylS-type" evidence="4">
    <location>
        <begin position="286"/>
        <end position="386"/>
    </location>
</feature>
<keyword evidence="3" id="KW-0804">Transcription</keyword>
<keyword evidence="6" id="KW-1185">Reference proteome</keyword>
<evidence type="ECO:0000313" key="5">
    <source>
        <dbReference type="EMBL" id="MBB6074910.1"/>
    </source>
</evidence>
<evidence type="ECO:0000313" key="6">
    <source>
        <dbReference type="Proteomes" id="UP000591537"/>
    </source>
</evidence>
<evidence type="ECO:0000256" key="1">
    <source>
        <dbReference type="ARBA" id="ARBA00023015"/>
    </source>
</evidence>
<dbReference type="GO" id="GO:0043565">
    <property type="term" value="F:sequence-specific DNA binding"/>
    <property type="evidence" value="ECO:0007669"/>
    <property type="project" value="InterPro"/>
</dbReference>
<evidence type="ECO:0000256" key="3">
    <source>
        <dbReference type="ARBA" id="ARBA00023163"/>
    </source>
</evidence>
<dbReference type="SMART" id="SM00342">
    <property type="entry name" value="HTH_ARAC"/>
    <property type="match status" value="1"/>
</dbReference>
<sequence>MAERTVFFEPLPARRNADALLVFSFGLTDEETARLDDLAMPVVYVSRHVDGRPGVYVDDALEPEGPFDLALGTRRARAAGWTPARAGSWSRTMRCGWRCSSRTGVARPYAGPMTRPARPAPAAERTPVSLTVRPSVGALVPLIGAMGYAEARFVHTAELALPTGGAQLLVNLDGDALSSSPLRGPDRRTGGAAVQGPYTEPALIDPAQQRAVLWVAFRPAGAHPFLTAPVSAVRDDLVGLDELWGTDGALLRERLLEAVAAGGPQAGLRELEAALLARARRPLEPDPAVRLAAALLDRGTPVAEVADRLGWTARRLARRCTDQLGLAPKRYARLRRFQRLLRRVNAGPGAPDWAALAADCGYHDQAHLIHEFRALAGITPTAYAPRSPLERNHVPLDR</sequence>
<evidence type="ECO:0000256" key="2">
    <source>
        <dbReference type="ARBA" id="ARBA00023125"/>
    </source>
</evidence>
<reference evidence="5 6" key="1">
    <citation type="submission" date="2020-08" db="EMBL/GenBank/DDBJ databases">
        <title>Genomic Encyclopedia of Type Strains, Phase IV (KMG-IV): sequencing the most valuable type-strain genomes for metagenomic binning, comparative biology and taxonomic classification.</title>
        <authorList>
            <person name="Goeker M."/>
        </authorList>
    </citation>
    <scope>NUCLEOTIDE SEQUENCE [LARGE SCALE GENOMIC DNA]</scope>
    <source>
        <strain evidence="5 6">DSM 43350</strain>
    </source>
</reference>
<dbReference type="PANTHER" id="PTHR46796">
    <property type="entry name" value="HTH-TYPE TRANSCRIPTIONAL ACTIVATOR RHAS-RELATED"/>
    <property type="match status" value="1"/>
</dbReference>
<gene>
    <name evidence="5" type="ORF">HNR57_000794</name>
</gene>
<dbReference type="Proteomes" id="UP000591537">
    <property type="component" value="Unassembled WGS sequence"/>
</dbReference>